<gene>
    <name evidence="4" type="ORF">EVEC_LOCUS6634</name>
</gene>
<feature type="chain" id="PRO_5043122773" evidence="2">
    <location>
        <begin position="21"/>
        <end position="337"/>
    </location>
</feature>
<dbReference type="WBParaSite" id="EVEC_0000711301-mRNA-1">
    <property type="protein sequence ID" value="EVEC_0000711301-mRNA-1"/>
    <property type="gene ID" value="EVEC_0000711301"/>
</dbReference>
<proteinExistence type="predicted"/>
<dbReference type="OrthoDB" id="5843663at2759"/>
<accession>A0A0N4V9J5</accession>
<evidence type="ECO:0000259" key="3">
    <source>
        <dbReference type="Pfam" id="PF04155"/>
    </source>
</evidence>
<feature type="domain" description="Ground-like" evidence="3">
    <location>
        <begin position="267"/>
        <end position="335"/>
    </location>
</feature>
<keyword evidence="5" id="KW-1185">Reference proteome</keyword>
<dbReference type="InterPro" id="IPR007284">
    <property type="entry name" value="Ground-like_dom"/>
</dbReference>
<feature type="compositionally biased region" description="Polar residues" evidence="1">
    <location>
        <begin position="58"/>
        <end position="72"/>
    </location>
</feature>
<protein>
    <submittedName>
        <fullName evidence="6">Ground-like domain-containing protein</fullName>
    </submittedName>
</protein>
<dbReference type="EMBL" id="UXUI01008590">
    <property type="protein sequence ID" value="VDD91883.1"/>
    <property type="molecule type" value="Genomic_DNA"/>
</dbReference>
<dbReference type="Proteomes" id="UP000274131">
    <property type="component" value="Unassembled WGS sequence"/>
</dbReference>
<feature type="signal peptide" evidence="2">
    <location>
        <begin position="1"/>
        <end position="20"/>
    </location>
</feature>
<feature type="region of interest" description="Disordered" evidence="1">
    <location>
        <begin position="58"/>
        <end position="77"/>
    </location>
</feature>
<reference evidence="6" key="1">
    <citation type="submission" date="2017-02" db="UniProtKB">
        <authorList>
            <consortium name="WormBaseParasite"/>
        </authorList>
    </citation>
    <scope>IDENTIFICATION</scope>
</reference>
<dbReference type="Pfam" id="PF04155">
    <property type="entry name" value="Ground-like"/>
    <property type="match status" value="1"/>
</dbReference>
<evidence type="ECO:0000313" key="4">
    <source>
        <dbReference type="EMBL" id="VDD91883.1"/>
    </source>
</evidence>
<feature type="compositionally biased region" description="Low complexity" evidence="1">
    <location>
        <begin position="93"/>
        <end position="107"/>
    </location>
</feature>
<name>A0A0N4V9J5_ENTVE</name>
<reference evidence="4 5" key="2">
    <citation type="submission" date="2018-10" db="EMBL/GenBank/DDBJ databases">
        <authorList>
            <consortium name="Pathogen Informatics"/>
        </authorList>
    </citation>
    <scope>NUCLEOTIDE SEQUENCE [LARGE SCALE GENOMIC DNA]</scope>
</reference>
<evidence type="ECO:0000313" key="5">
    <source>
        <dbReference type="Proteomes" id="UP000274131"/>
    </source>
</evidence>
<feature type="region of interest" description="Disordered" evidence="1">
    <location>
        <begin position="92"/>
        <end position="114"/>
    </location>
</feature>
<dbReference type="AlphaFoldDB" id="A0A0N4V9J5"/>
<organism evidence="6">
    <name type="scientific">Enterobius vermicularis</name>
    <name type="common">Human pinworm</name>
    <dbReference type="NCBI Taxonomy" id="51028"/>
    <lineage>
        <taxon>Eukaryota</taxon>
        <taxon>Metazoa</taxon>
        <taxon>Ecdysozoa</taxon>
        <taxon>Nematoda</taxon>
        <taxon>Chromadorea</taxon>
        <taxon>Rhabditida</taxon>
        <taxon>Spirurina</taxon>
        <taxon>Oxyuridomorpha</taxon>
        <taxon>Oxyuroidea</taxon>
        <taxon>Oxyuridae</taxon>
        <taxon>Enterobius</taxon>
    </lineage>
</organism>
<sequence>MIIPQELSLLIFFTAVSVTGIPVNPYNKVSPFEFRKRPPVSWYPQLYYTERQWNPPCISQNTPNSFEPQPQAKSPADFNEWNLPDPCVLQPASNEEPFSSSQPSSSQGTTVSLQTRQTKAPIFPAADEAVLSTTTISSPPFKKTVKRIGLSKSPAISNDVYLLLLGKELPRLSKAEILNKLSAMLTEEENEQIAHDKASGIRSGNVLYDDDLLLTIGSLFNGLKNSSLSSILNGFLNLRPLIQLLNPNRGRKNQLAAASVNERHQFLCTNEQLRNIISQNIDDNGANGKRNIHKAIKNKMRGNYTVVCSSTHMQFLTDSKNYCGYGNKDKSCYVFET</sequence>
<evidence type="ECO:0000256" key="1">
    <source>
        <dbReference type="SAM" id="MobiDB-lite"/>
    </source>
</evidence>
<evidence type="ECO:0000256" key="2">
    <source>
        <dbReference type="SAM" id="SignalP"/>
    </source>
</evidence>
<keyword evidence="2" id="KW-0732">Signal</keyword>
<evidence type="ECO:0000313" key="6">
    <source>
        <dbReference type="WBParaSite" id="EVEC_0000711301-mRNA-1"/>
    </source>
</evidence>